<dbReference type="InterPro" id="IPR002307">
    <property type="entry name" value="Tyr-tRNA-ligase"/>
</dbReference>
<dbReference type="InterPro" id="IPR002305">
    <property type="entry name" value="aa-tRNA-synth_Ic"/>
</dbReference>
<gene>
    <name evidence="10" type="primary">tyrS</name>
    <name evidence="13" type="ORF">JN12_03837</name>
</gene>
<feature type="short sequence motif" description="'KMSKS' region" evidence="10">
    <location>
        <begin position="229"/>
        <end position="233"/>
    </location>
</feature>
<keyword evidence="8 10" id="KW-0030">Aminoacyl-tRNA synthetase</keyword>
<dbReference type="Proteomes" id="UP000319449">
    <property type="component" value="Unassembled WGS sequence"/>
</dbReference>
<dbReference type="PANTHER" id="PTHR11766">
    <property type="entry name" value="TYROSYL-TRNA SYNTHETASE"/>
    <property type="match status" value="1"/>
</dbReference>
<dbReference type="SUPFAM" id="SSF52374">
    <property type="entry name" value="Nucleotidylyl transferase"/>
    <property type="match status" value="1"/>
</dbReference>
<evidence type="ECO:0000256" key="7">
    <source>
        <dbReference type="ARBA" id="ARBA00022917"/>
    </source>
</evidence>
<dbReference type="CDD" id="cd00165">
    <property type="entry name" value="S4"/>
    <property type="match status" value="1"/>
</dbReference>
<keyword evidence="7 10" id="KW-0648">Protein biosynthesis</keyword>
<dbReference type="CDD" id="cd00805">
    <property type="entry name" value="TyrRS_core"/>
    <property type="match status" value="1"/>
</dbReference>
<evidence type="ECO:0000313" key="14">
    <source>
        <dbReference type="Proteomes" id="UP000319449"/>
    </source>
</evidence>
<dbReference type="Gene3D" id="3.10.290.10">
    <property type="entry name" value="RNA-binding S4 domain"/>
    <property type="match status" value="1"/>
</dbReference>
<evidence type="ECO:0000256" key="5">
    <source>
        <dbReference type="ARBA" id="ARBA00022840"/>
    </source>
</evidence>
<dbReference type="PROSITE" id="PS50889">
    <property type="entry name" value="S4"/>
    <property type="match status" value="1"/>
</dbReference>
<dbReference type="PRINTS" id="PR01040">
    <property type="entry name" value="TRNASYNTHTYR"/>
</dbReference>
<dbReference type="HAMAP" id="MF_02007">
    <property type="entry name" value="Tyr_tRNA_synth_type2"/>
    <property type="match status" value="1"/>
</dbReference>
<dbReference type="PROSITE" id="PS00178">
    <property type="entry name" value="AA_TRNA_LIGASE_I"/>
    <property type="match status" value="1"/>
</dbReference>
<evidence type="ECO:0000256" key="6">
    <source>
        <dbReference type="ARBA" id="ARBA00022884"/>
    </source>
</evidence>
<name>A0A562V6K0_9BACT</name>
<dbReference type="InterPro" id="IPR024108">
    <property type="entry name" value="Tyr-tRNA-ligase_bac_2"/>
</dbReference>
<dbReference type="SMART" id="SM00363">
    <property type="entry name" value="S4"/>
    <property type="match status" value="1"/>
</dbReference>
<dbReference type="OrthoDB" id="9804243at2"/>
<dbReference type="InterPro" id="IPR002942">
    <property type="entry name" value="S4_RNA-bd"/>
</dbReference>
<organism evidence="13 14">
    <name type="scientific">Geobacter argillaceus</name>
    <dbReference type="NCBI Taxonomy" id="345631"/>
    <lineage>
        <taxon>Bacteria</taxon>
        <taxon>Pseudomonadati</taxon>
        <taxon>Thermodesulfobacteriota</taxon>
        <taxon>Desulfuromonadia</taxon>
        <taxon>Geobacterales</taxon>
        <taxon>Geobacteraceae</taxon>
        <taxon>Geobacter</taxon>
    </lineage>
</organism>
<evidence type="ECO:0000256" key="10">
    <source>
        <dbReference type="HAMAP-Rule" id="MF_02007"/>
    </source>
</evidence>
<dbReference type="Pfam" id="PF00579">
    <property type="entry name" value="tRNA-synt_1b"/>
    <property type="match status" value="1"/>
</dbReference>
<keyword evidence="4 10" id="KW-0547">Nucleotide-binding</keyword>
<evidence type="ECO:0000256" key="3">
    <source>
        <dbReference type="ARBA" id="ARBA00022598"/>
    </source>
</evidence>
<dbReference type="FunFam" id="3.40.50.620:FF:000061">
    <property type="entry name" value="Tyrosine--tRNA ligase"/>
    <property type="match status" value="1"/>
</dbReference>
<dbReference type="EMBL" id="VLLN01000039">
    <property type="protein sequence ID" value="TWJ13526.1"/>
    <property type="molecule type" value="Genomic_DNA"/>
</dbReference>
<feature type="short sequence motif" description="'HIGH' region" evidence="10">
    <location>
        <begin position="45"/>
        <end position="54"/>
    </location>
</feature>
<evidence type="ECO:0000313" key="13">
    <source>
        <dbReference type="EMBL" id="TWJ13526.1"/>
    </source>
</evidence>
<comment type="function">
    <text evidence="10">Catalyzes the attachment of tyrosine to tRNA(Tyr) in a two-step reaction: tyrosine is first activated by ATP to form Tyr-AMP and then transferred to the acceptor end of tRNA(Tyr).</text>
</comment>
<dbReference type="PANTHER" id="PTHR11766:SF1">
    <property type="entry name" value="TYROSINE--TRNA LIGASE"/>
    <property type="match status" value="1"/>
</dbReference>
<dbReference type="InterPro" id="IPR001412">
    <property type="entry name" value="aa-tRNA-synth_I_CS"/>
</dbReference>
<dbReference type="FunFam" id="1.10.240.10:FF:000006">
    <property type="entry name" value="Tyrosine--tRNA ligase"/>
    <property type="match status" value="1"/>
</dbReference>
<dbReference type="EC" id="6.1.1.1" evidence="10"/>
<feature type="binding site" evidence="10">
    <location>
        <position position="232"/>
    </location>
    <ligand>
        <name>ATP</name>
        <dbReference type="ChEBI" id="CHEBI:30616"/>
    </ligand>
</feature>
<dbReference type="GO" id="GO:0006437">
    <property type="term" value="P:tyrosyl-tRNA aminoacylation"/>
    <property type="evidence" value="ECO:0007669"/>
    <property type="project" value="UniProtKB-UniRule"/>
</dbReference>
<evidence type="ECO:0000256" key="8">
    <source>
        <dbReference type="ARBA" id="ARBA00023146"/>
    </source>
</evidence>
<keyword evidence="2 10" id="KW-0963">Cytoplasm</keyword>
<dbReference type="GO" id="GO:0005829">
    <property type="term" value="C:cytosol"/>
    <property type="evidence" value="ECO:0007669"/>
    <property type="project" value="TreeGrafter"/>
</dbReference>
<protein>
    <recommendedName>
        <fullName evidence="10">Tyrosine--tRNA ligase</fullName>
        <ecNumber evidence="10">6.1.1.1</ecNumber>
    </recommendedName>
    <alternativeName>
        <fullName evidence="10">Tyrosyl-tRNA synthetase</fullName>
        <shortName evidence="10">TyrRS</shortName>
    </alternativeName>
</protein>
<feature type="domain" description="RNA-binding S4" evidence="12">
    <location>
        <begin position="341"/>
        <end position="401"/>
    </location>
</feature>
<comment type="subcellular location">
    <subcellularLocation>
        <location evidence="10">Cytoplasm</location>
    </subcellularLocation>
</comment>
<evidence type="ECO:0000256" key="11">
    <source>
        <dbReference type="PROSITE-ProRule" id="PRU00182"/>
    </source>
</evidence>
<evidence type="ECO:0000259" key="12">
    <source>
        <dbReference type="SMART" id="SM00363"/>
    </source>
</evidence>
<comment type="similarity">
    <text evidence="10">Belongs to the class-I aminoacyl-tRNA synthetase family. TyrS type 2 subfamily.</text>
</comment>
<evidence type="ECO:0000256" key="9">
    <source>
        <dbReference type="ARBA" id="ARBA00048248"/>
    </source>
</evidence>
<comment type="catalytic activity">
    <reaction evidence="9 10">
        <text>tRNA(Tyr) + L-tyrosine + ATP = L-tyrosyl-tRNA(Tyr) + AMP + diphosphate + H(+)</text>
        <dbReference type="Rhea" id="RHEA:10220"/>
        <dbReference type="Rhea" id="RHEA-COMP:9706"/>
        <dbReference type="Rhea" id="RHEA-COMP:9707"/>
        <dbReference type="ChEBI" id="CHEBI:15378"/>
        <dbReference type="ChEBI" id="CHEBI:30616"/>
        <dbReference type="ChEBI" id="CHEBI:33019"/>
        <dbReference type="ChEBI" id="CHEBI:58315"/>
        <dbReference type="ChEBI" id="CHEBI:78442"/>
        <dbReference type="ChEBI" id="CHEBI:78536"/>
        <dbReference type="ChEBI" id="CHEBI:456215"/>
        <dbReference type="EC" id="6.1.1.1"/>
    </reaction>
</comment>
<accession>A0A562V6K0</accession>
<dbReference type="GO" id="GO:0003723">
    <property type="term" value="F:RNA binding"/>
    <property type="evidence" value="ECO:0007669"/>
    <property type="project" value="UniProtKB-KW"/>
</dbReference>
<dbReference type="GO" id="GO:0004831">
    <property type="term" value="F:tyrosine-tRNA ligase activity"/>
    <property type="evidence" value="ECO:0007669"/>
    <property type="project" value="UniProtKB-UniRule"/>
</dbReference>
<dbReference type="AlphaFoldDB" id="A0A562V6K0"/>
<evidence type="ECO:0000256" key="4">
    <source>
        <dbReference type="ARBA" id="ARBA00022741"/>
    </source>
</evidence>
<dbReference type="NCBIfam" id="TIGR00234">
    <property type="entry name" value="tyrS"/>
    <property type="match status" value="1"/>
</dbReference>
<dbReference type="SUPFAM" id="SSF55174">
    <property type="entry name" value="Alpha-L RNA-binding motif"/>
    <property type="match status" value="1"/>
</dbReference>
<dbReference type="Gene3D" id="3.40.50.620">
    <property type="entry name" value="HUPs"/>
    <property type="match status" value="1"/>
</dbReference>
<dbReference type="GO" id="GO:0005524">
    <property type="term" value="F:ATP binding"/>
    <property type="evidence" value="ECO:0007669"/>
    <property type="project" value="UniProtKB-UniRule"/>
</dbReference>
<dbReference type="InterPro" id="IPR036986">
    <property type="entry name" value="S4_RNA-bd_sf"/>
</dbReference>
<comment type="caution">
    <text evidence="13">The sequence shown here is derived from an EMBL/GenBank/DDBJ whole genome shotgun (WGS) entry which is preliminary data.</text>
</comment>
<dbReference type="FunFam" id="3.10.290.10:FF:000022">
    <property type="entry name" value="Tyrosine--tRNA ligase"/>
    <property type="match status" value="1"/>
</dbReference>
<dbReference type="InterPro" id="IPR024088">
    <property type="entry name" value="Tyr-tRNA-ligase_bac-type"/>
</dbReference>
<evidence type="ECO:0000256" key="2">
    <source>
        <dbReference type="ARBA" id="ARBA00022490"/>
    </source>
</evidence>
<proteinExistence type="inferred from homology"/>
<dbReference type="Pfam" id="PF01479">
    <property type="entry name" value="S4"/>
    <property type="match status" value="1"/>
</dbReference>
<reference evidence="13 14" key="1">
    <citation type="submission" date="2019-07" db="EMBL/GenBank/DDBJ databases">
        <title>Genomic Encyclopedia of Archaeal and Bacterial Type Strains, Phase II (KMG-II): from individual species to whole genera.</title>
        <authorList>
            <person name="Goeker M."/>
        </authorList>
    </citation>
    <scope>NUCLEOTIDE SEQUENCE [LARGE SCALE GENOMIC DNA]</scope>
    <source>
        <strain evidence="13 14">ATCC BAA-1139</strain>
    </source>
</reference>
<dbReference type="Gene3D" id="1.10.240.10">
    <property type="entry name" value="Tyrosyl-Transfer RNA Synthetase"/>
    <property type="match status" value="1"/>
</dbReference>
<keyword evidence="14" id="KW-1185">Reference proteome</keyword>
<evidence type="ECO:0000256" key="1">
    <source>
        <dbReference type="ARBA" id="ARBA00011738"/>
    </source>
</evidence>
<keyword evidence="3 10" id="KW-0436">Ligase</keyword>
<keyword evidence="6 11" id="KW-0694">RNA-binding</keyword>
<dbReference type="InterPro" id="IPR014729">
    <property type="entry name" value="Rossmann-like_a/b/a_fold"/>
</dbReference>
<keyword evidence="5 10" id="KW-0067">ATP-binding</keyword>
<comment type="subunit">
    <text evidence="1 10">Homodimer.</text>
</comment>
<sequence length="402" mass="45217">MSVAAQMEQIRRGAVEILLEKDLEEKLRKSIDTGVPLKIKAGFDPTAPDLHLGHTVLLHKMRQFQQLGHEVYFLIGDFTGMIGDPTGKSETRRALTREDVLVNAETYKEQVFKILDPQKTKVVFNSEWLGRLTATDMIGLAAKYTVARMLERDDFGKRFATQMPISIHEFLYPLMQGYDSVAMKADVELGGTDQKFNLLVGRELQREWGQPPQTVITMPLLEGLDGVNKMSKSLGNYIGINDPADEIFGKVMSISDELMLRYYELLSDLTLVEIEDLKKRLKDHSLHPMEVKKQLGREIVARYHGTAAAQAAEENFVKRFRDNQVPEEMPEITLGREGATMLLAKILATAGLVDSNSEGRRAIKQGGVKVDGEKINDEQAELSCEGTYVIQVGKRRFAKITF</sequence>
<dbReference type="RefSeq" id="WP_145025798.1">
    <property type="nucleotide sequence ID" value="NZ_VLLN01000039.1"/>
</dbReference>